<evidence type="ECO:0000313" key="3">
    <source>
        <dbReference type="EMBL" id="SDW80259.1"/>
    </source>
</evidence>
<dbReference type="Proteomes" id="UP001157137">
    <property type="component" value="Unassembled WGS sequence"/>
</dbReference>
<evidence type="ECO:0000259" key="1">
    <source>
        <dbReference type="Pfam" id="PF05050"/>
    </source>
</evidence>
<dbReference type="GO" id="GO:0008168">
    <property type="term" value="F:methyltransferase activity"/>
    <property type="evidence" value="ECO:0007669"/>
    <property type="project" value="UniProtKB-KW"/>
</dbReference>
<protein>
    <submittedName>
        <fullName evidence="3">Methyltransferase, FkbM family</fullName>
    </submittedName>
</protein>
<dbReference type="EMBL" id="FNOJ01000015">
    <property type="protein sequence ID" value="SDW80259.1"/>
    <property type="molecule type" value="Genomic_DNA"/>
</dbReference>
<dbReference type="InterPro" id="IPR052514">
    <property type="entry name" value="SAM-dependent_MTase"/>
</dbReference>
<feature type="domain" description="Methyltransferase FkbM" evidence="1">
    <location>
        <begin position="60"/>
        <end position="224"/>
    </location>
</feature>
<proteinExistence type="predicted"/>
<dbReference type="PANTHER" id="PTHR34203">
    <property type="entry name" value="METHYLTRANSFERASE, FKBM FAMILY PROTEIN"/>
    <property type="match status" value="1"/>
</dbReference>
<reference evidence="4" key="1">
    <citation type="submission" date="2016-10" db="EMBL/GenBank/DDBJ databases">
        <authorList>
            <person name="Varghese N."/>
        </authorList>
    </citation>
    <scope>NUCLEOTIDE SEQUENCE [LARGE SCALE GENOMIC DNA]</scope>
    <source>
        <strain evidence="4">DSM 12489</strain>
    </source>
</reference>
<dbReference type="InterPro" id="IPR006342">
    <property type="entry name" value="FkbM_mtfrase"/>
</dbReference>
<dbReference type="EMBL" id="BSRA01000003">
    <property type="protein sequence ID" value="GLV13091.1"/>
    <property type="molecule type" value="Genomic_DNA"/>
</dbReference>
<evidence type="ECO:0000313" key="2">
    <source>
        <dbReference type="EMBL" id="GLV13091.1"/>
    </source>
</evidence>
<evidence type="ECO:0000313" key="4">
    <source>
        <dbReference type="Proteomes" id="UP000182589"/>
    </source>
</evidence>
<dbReference type="SUPFAM" id="SSF53335">
    <property type="entry name" value="S-adenosyl-L-methionine-dependent methyltransferases"/>
    <property type="match status" value="1"/>
</dbReference>
<dbReference type="Proteomes" id="UP000182589">
    <property type="component" value="Unassembled WGS sequence"/>
</dbReference>
<dbReference type="InterPro" id="IPR029063">
    <property type="entry name" value="SAM-dependent_MTases_sf"/>
</dbReference>
<dbReference type="NCBIfam" id="TIGR01444">
    <property type="entry name" value="fkbM_fam"/>
    <property type="match status" value="1"/>
</dbReference>
<accession>A0A1H2WJT6</accession>
<dbReference type="Pfam" id="PF05050">
    <property type="entry name" value="Methyltransf_21"/>
    <property type="match status" value="1"/>
</dbReference>
<dbReference type="GO" id="GO:0032259">
    <property type="term" value="P:methylation"/>
    <property type="evidence" value="ECO:0007669"/>
    <property type="project" value="UniProtKB-KW"/>
</dbReference>
<name>A0A1H2WJT6_9BACL</name>
<dbReference type="AlphaFoldDB" id="A0A1H2WJT6"/>
<reference evidence="3" key="2">
    <citation type="submission" date="2016-10" db="EMBL/GenBank/DDBJ databases">
        <authorList>
            <person name="de Groot N.N."/>
        </authorList>
    </citation>
    <scope>NUCLEOTIDE SEQUENCE [LARGE SCALE GENOMIC DNA]</scope>
    <source>
        <strain evidence="3">DSM 12489</strain>
    </source>
</reference>
<keyword evidence="4" id="KW-1185">Reference proteome</keyword>
<dbReference type="STRING" id="89784.SAMN04489725_11550"/>
<sequence length="268" mass="30552">MNSVYVGNGKVLSSTVWGGRLLAPGFDLSIMPVLATHGVFEIQLTKYLINTVKPGNVVFDIGANIGYFTVLMGLLVQRPGRVVAYEPSPGIFNFLWDNIFINYTNEHTTVVNAAVHDHVGEVSLFQTNKFTGNSSVLEPDEQYFSYFRHDEEVTQIKIPCEPLDNYLHSFEKIDLIKIDVEGAELHVLNGMTNLLHNRKVTQVVFEFNKMRMGDQWRALLDKLLYYRDVYKVTFHILNNEGQPIICDIVDLLQQNSIVENIVMMFPYA</sequence>
<reference evidence="2" key="3">
    <citation type="submission" date="2023-02" db="EMBL/GenBank/DDBJ databases">
        <title>Proposal of a novel subspecies: Alicyclobacillus hesperidum subspecies aegle.</title>
        <authorList>
            <person name="Goto K."/>
            <person name="Fujii T."/>
            <person name="Yasui K."/>
            <person name="Mochida K."/>
            <person name="Kato-Tanaka Y."/>
            <person name="Morohoshi S."/>
            <person name="An S.Y."/>
            <person name="Kasai H."/>
            <person name="Yokota A."/>
        </authorList>
    </citation>
    <scope>NUCLEOTIDE SEQUENCE</scope>
    <source>
        <strain evidence="2">DSM 12766</strain>
    </source>
</reference>
<dbReference type="PANTHER" id="PTHR34203:SF15">
    <property type="entry name" value="SLL1173 PROTEIN"/>
    <property type="match status" value="1"/>
</dbReference>
<keyword evidence="3" id="KW-0808">Transferase</keyword>
<keyword evidence="3" id="KW-0489">Methyltransferase</keyword>
<gene>
    <name evidence="2" type="ORF">Heshes_07750</name>
    <name evidence="3" type="ORF">SAMN04489725_11550</name>
</gene>
<organism evidence="3 4">
    <name type="scientific">Alicyclobacillus hesperidum</name>
    <dbReference type="NCBI Taxonomy" id="89784"/>
    <lineage>
        <taxon>Bacteria</taxon>
        <taxon>Bacillati</taxon>
        <taxon>Bacillota</taxon>
        <taxon>Bacilli</taxon>
        <taxon>Bacillales</taxon>
        <taxon>Alicyclobacillaceae</taxon>
        <taxon>Alicyclobacillus</taxon>
    </lineage>
</organism>
<dbReference type="RefSeq" id="WP_074693463.1">
    <property type="nucleotide sequence ID" value="NZ_BSRA01000003.1"/>
</dbReference>
<dbReference type="Gene3D" id="3.40.50.150">
    <property type="entry name" value="Vaccinia Virus protein VP39"/>
    <property type="match status" value="1"/>
</dbReference>